<dbReference type="EMBL" id="LWLV01001426">
    <property type="protein sequence ID" value="OTA40622.1"/>
    <property type="molecule type" value="Genomic_DNA"/>
</dbReference>
<proteinExistence type="predicted"/>
<protein>
    <recommendedName>
        <fullName evidence="3">MAM domain-containing protein</fullName>
    </recommendedName>
</protein>
<dbReference type="Proteomes" id="UP000194267">
    <property type="component" value="Unassembled WGS sequence"/>
</dbReference>
<name>A0A1Y2T2C3_SYMTR</name>
<accession>A0A1Y2T2C3</accession>
<dbReference type="Gene3D" id="2.60.120.200">
    <property type="match status" value="1"/>
</dbReference>
<dbReference type="InterPro" id="IPR013320">
    <property type="entry name" value="ConA-like_dom_sf"/>
</dbReference>
<gene>
    <name evidence="1" type="ORF">A6D92_15090</name>
</gene>
<sequence length="65" mass="7540">MRLYNQNGSLLTTLVTRSNRDARNQWVQETVNLSSYAGQTVRLEFSVTTDWLLPTSFFIDDVELK</sequence>
<evidence type="ECO:0000313" key="1">
    <source>
        <dbReference type="EMBL" id="OTA40622.1"/>
    </source>
</evidence>
<dbReference type="SUPFAM" id="SSF49899">
    <property type="entry name" value="Concanavalin A-like lectins/glucanases"/>
    <property type="match status" value="1"/>
</dbReference>
<dbReference type="AlphaFoldDB" id="A0A1Y2T2C3"/>
<evidence type="ECO:0000313" key="2">
    <source>
        <dbReference type="Proteomes" id="UP000194267"/>
    </source>
</evidence>
<organism evidence="1 2">
    <name type="scientific">Symbiobacterium thermophilum</name>
    <dbReference type="NCBI Taxonomy" id="2734"/>
    <lineage>
        <taxon>Bacteria</taxon>
        <taxon>Bacillati</taxon>
        <taxon>Bacillota</taxon>
        <taxon>Clostridia</taxon>
        <taxon>Eubacteriales</taxon>
        <taxon>Symbiobacteriaceae</taxon>
        <taxon>Symbiobacterium</taxon>
    </lineage>
</organism>
<reference evidence="2" key="1">
    <citation type="submission" date="2016-04" db="EMBL/GenBank/DDBJ databases">
        <authorList>
            <person name="Antunes L.P."/>
            <person name="Martins L.F."/>
            <person name="Pereira R.V."/>
            <person name="Thomas A.M."/>
            <person name="Barbosa D."/>
            <person name="Nascimento L."/>
            <person name="Silva G.M."/>
            <person name="Condomitti G.W."/>
            <person name="Digiampietri L.A."/>
            <person name="Lombardi K.C."/>
            <person name="Ramos P.L."/>
            <person name="Quaggio R.B."/>
            <person name="Oliveira J.C."/>
            <person name="Pascon R.C."/>
            <person name="Cruz J.B."/>
            <person name="Silva A.M."/>
            <person name="Setubal J.C."/>
        </authorList>
    </citation>
    <scope>NUCLEOTIDE SEQUENCE [LARGE SCALE GENOMIC DNA]</scope>
</reference>
<evidence type="ECO:0008006" key="3">
    <source>
        <dbReference type="Google" id="ProtNLM"/>
    </source>
</evidence>
<comment type="caution">
    <text evidence="1">The sequence shown here is derived from an EMBL/GenBank/DDBJ whole genome shotgun (WGS) entry which is preliminary data.</text>
</comment>